<sequence>MRNQERTYSGCPIITDASIEAYLREGHLPGGVEYHEVPPGKVVRKRGFWLRPGHRMHHTANIFLVSTDVYAMNVDDFAAHRDQIYCYMSPATKTAYLGRVENVTDQRRILTPLLDDLHEPFDIEATGLIYVGRVISAI</sequence>
<proteinExistence type="predicted"/>
<geneLocation type="plasmid" evidence="1">
    <name>pLM8P2</name>
</geneLocation>
<keyword evidence="1" id="KW-0614">Plasmid</keyword>
<reference evidence="1" key="1">
    <citation type="journal article" date="2014" name="PLoS ONE">
        <title>Mobility and generation of mosaic non-autonomous transposons by Tn3-derived inverted-repeat miniature elements (TIMEs).</title>
        <authorList>
            <person name="Szuplewska M."/>
            <person name="Ludwiczak M."/>
            <person name="Lyzwa K."/>
            <person name="Czarnecki J."/>
            <person name="Bartosik D."/>
        </authorList>
    </citation>
    <scope>NUCLEOTIDE SEQUENCE</scope>
    <source>
        <strain evidence="1">LM8</strain>
        <plasmid evidence="1">pLM8P2</plasmid>
    </source>
</reference>
<organism evidence="1">
    <name type="scientific">Pseudomonas sp. LM8</name>
    <dbReference type="NCBI Taxonomy" id="545908"/>
    <lineage>
        <taxon>Bacteria</taxon>
        <taxon>Pseudomonadati</taxon>
        <taxon>Pseudomonadota</taxon>
        <taxon>Gammaproteobacteria</taxon>
        <taxon>Pseudomonadales</taxon>
        <taxon>Pseudomonadaceae</taxon>
        <taxon>Pseudomonas</taxon>
    </lineage>
</organism>
<dbReference type="AlphaFoldDB" id="A0A097H0V2"/>
<dbReference type="RefSeq" id="WP_173267169.1">
    <property type="nucleotide sequence ID" value="NZ_KJ940994.1"/>
</dbReference>
<protein>
    <submittedName>
        <fullName evidence="1">Uncharacterized protein</fullName>
    </submittedName>
</protein>
<evidence type="ECO:0000313" key="1">
    <source>
        <dbReference type="EMBL" id="AIT41789.1"/>
    </source>
</evidence>
<accession>A0A097H0V2</accession>
<dbReference type="EMBL" id="KJ940994">
    <property type="protein sequence ID" value="AIT41789.1"/>
    <property type="molecule type" value="Genomic_DNA"/>
</dbReference>
<name>A0A097H0V2_9PSED</name>